<comment type="caution">
    <text evidence="11">The sequence shown here is derived from an EMBL/GenBank/DDBJ whole genome shotgun (WGS) entry which is preliminary data.</text>
</comment>
<dbReference type="InterPro" id="IPR020069">
    <property type="entry name" value="Ribosomal_bL9_C"/>
</dbReference>
<evidence type="ECO:0000313" key="11">
    <source>
        <dbReference type="EMBL" id="EOD00027.1"/>
    </source>
</evidence>
<reference evidence="11 12" key="1">
    <citation type="journal article" date="2015" name="Geomicrobiol. J.">
        <title>Caldisalinibacter kiritimatiensis gen. nov., sp. nov., a moderately thermohalophilic thiosulfate-reducing bacterium from a hypersaline microbial mat.</title>
        <authorList>
            <person name="Ben Hania W."/>
            <person name="Joseph M."/>
            <person name="Fiebig A."/>
            <person name="Bunk B."/>
            <person name="Klenk H.-P."/>
            <person name="Fardeau M.-L."/>
            <person name="Spring S."/>
        </authorList>
    </citation>
    <scope>NUCLEOTIDE SEQUENCE [LARGE SCALE GENOMIC DNA]</scope>
    <source>
        <strain evidence="11 12">L21-TH-D2</strain>
    </source>
</reference>
<dbReference type="EMBL" id="ARZA01000211">
    <property type="protein sequence ID" value="EOD00027.1"/>
    <property type="molecule type" value="Genomic_DNA"/>
</dbReference>
<dbReference type="OrthoDB" id="9788336at2"/>
<protein>
    <recommendedName>
        <fullName evidence="7 8">Large ribosomal subunit protein bL9</fullName>
    </recommendedName>
</protein>
<keyword evidence="12" id="KW-1185">Reference proteome</keyword>
<dbReference type="InterPro" id="IPR009027">
    <property type="entry name" value="Ribosomal_bL9/RNase_H1_N"/>
</dbReference>
<dbReference type="STRING" id="1304284.L21TH_1916"/>
<dbReference type="InterPro" id="IPR020594">
    <property type="entry name" value="Ribosomal_bL9_bac/chp"/>
</dbReference>
<feature type="domain" description="Ribosomal protein L9" evidence="10">
    <location>
        <begin position="13"/>
        <end position="40"/>
    </location>
</feature>
<dbReference type="PANTHER" id="PTHR21368">
    <property type="entry name" value="50S RIBOSOMAL PROTEIN L9"/>
    <property type="match status" value="1"/>
</dbReference>
<dbReference type="FunFam" id="3.10.430.100:FF:000002">
    <property type="entry name" value="50S ribosomal protein L9"/>
    <property type="match status" value="1"/>
</dbReference>
<dbReference type="eggNOG" id="COG0359">
    <property type="taxonomic scope" value="Bacteria"/>
</dbReference>
<comment type="similarity">
    <text evidence="2 8">Belongs to the bacterial ribosomal protein bL9 family.</text>
</comment>
<dbReference type="GO" id="GO:0005840">
    <property type="term" value="C:ribosome"/>
    <property type="evidence" value="ECO:0007669"/>
    <property type="project" value="UniProtKB-KW"/>
</dbReference>
<dbReference type="PROSITE" id="PS00651">
    <property type="entry name" value="RIBOSOMAL_L9"/>
    <property type="match status" value="1"/>
</dbReference>
<dbReference type="Proteomes" id="UP000013378">
    <property type="component" value="Unassembled WGS sequence"/>
</dbReference>
<evidence type="ECO:0000256" key="2">
    <source>
        <dbReference type="ARBA" id="ARBA00010605"/>
    </source>
</evidence>
<dbReference type="RefSeq" id="WP_006314887.1">
    <property type="nucleotide sequence ID" value="NZ_ARZA01000211.1"/>
</dbReference>
<accession>R1ATR2</accession>
<evidence type="ECO:0000256" key="4">
    <source>
        <dbReference type="ARBA" id="ARBA00022884"/>
    </source>
</evidence>
<dbReference type="InterPro" id="IPR000244">
    <property type="entry name" value="Ribosomal_bL9"/>
</dbReference>
<gene>
    <name evidence="8" type="primary">rplI</name>
    <name evidence="11" type="ORF">L21TH_1916</name>
</gene>
<evidence type="ECO:0000256" key="8">
    <source>
        <dbReference type="HAMAP-Rule" id="MF_00503"/>
    </source>
</evidence>
<dbReference type="NCBIfam" id="TIGR00158">
    <property type="entry name" value="L9"/>
    <property type="match status" value="1"/>
</dbReference>
<evidence type="ECO:0000259" key="10">
    <source>
        <dbReference type="PROSITE" id="PS00651"/>
    </source>
</evidence>
<evidence type="ECO:0000313" key="12">
    <source>
        <dbReference type="Proteomes" id="UP000013378"/>
    </source>
</evidence>
<dbReference type="FunFam" id="3.40.5.10:FF:000002">
    <property type="entry name" value="50S ribosomal protein L9"/>
    <property type="match status" value="1"/>
</dbReference>
<dbReference type="PATRIC" id="fig|1304284.3.peg.1883"/>
<keyword evidence="4 8" id="KW-0694">RNA-binding</keyword>
<dbReference type="GO" id="GO:0006412">
    <property type="term" value="P:translation"/>
    <property type="evidence" value="ECO:0007669"/>
    <property type="project" value="UniProtKB-UniRule"/>
</dbReference>
<dbReference type="InterPro" id="IPR020070">
    <property type="entry name" value="Ribosomal_bL9_N"/>
</dbReference>
<dbReference type="AlphaFoldDB" id="R1ATR2"/>
<organism evidence="11 12">
    <name type="scientific">Caldisalinibacter kiritimatiensis</name>
    <dbReference type="NCBI Taxonomy" id="1304284"/>
    <lineage>
        <taxon>Bacteria</taxon>
        <taxon>Bacillati</taxon>
        <taxon>Bacillota</taxon>
        <taxon>Tissierellia</taxon>
        <taxon>Tissierellales</taxon>
        <taxon>Thermohalobacteraceae</taxon>
        <taxon>Caldisalinibacter</taxon>
    </lineage>
</organism>
<evidence type="ECO:0000256" key="6">
    <source>
        <dbReference type="ARBA" id="ARBA00023274"/>
    </source>
</evidence>
<evidence type="ECO:0000256" key="3">
    <source>
        <dbReference type="ARBA" id="ARBA00022730"/>
    </source>
</evidence>
<evidence type="ECO:0000256" key="7">
    <source>
        <dbReference type="ARBA" id="ARBA00035292"/>
    </source>
</evidence>
<name>R1ATR2_9FIRM</name>
<keyword evidence="6 8" id="KW-0687">Ribonucleoprotein</keyword>
<comment type="function">
    <text evidence="1 8">Binds to the 23S rRNA.</text>
</comment>
<evidence type="ECO:0000256" key="9">
    <source>
        <dbReference type="SAM" id="Coils"/>
    </source>
</evidence>
<dbReference type="SUPFAM" id="SSF55658">
    <property type="entry name" value="L9 N-domain-like"/>
    <property type="match status" value="1"/>
</dbReference>
<feature type="coiled-coil region" evidence="9">
    <location>
        <begin position="46"/>
        <end position="78"/>
    </location>
</feature>
<dbReference type="Pfam" id="PF01281">
    <property type="entry name" value="Ribosomal_L9_N"/>
    <property type="match status" value="1"/>
</dbReference>
<dbReference type="Pfam" id="PF03948">
    <property type="entry name" value="Ribosomal_L9_C"/>
    <property type="match status" value="1"/>
</dbReference>
<sequence length="148" mass="16555">MKVILLKDVKSLGKKGDIVNAKDGYARNFLIPRGLAKEATEGNVKVVEEQKAAKKLREKEKREEAQKLADKISNLTVKIKSKAGENGKLFGSITTKDIAQALNKQHKIKVDKRKIVMDNNIKSLGARYVEVKVYPQITAKLKVEVVEQ</sequence>
<dbReference type="SUPFAM" id="SSF55653">
    <property type="entry name" value="Ribosomal protein L9 C-domain"/>
    <property type="match status" value="1"/>
</dbReference>
<dbReference type="InterPro" id="IPR036791">
    <property type="entry name" value="Ribosomal_bL9_C_sf"/>
</dbReference>
<dbReference type="HAMAP" id="MF_00503">
    <property type="entry name" value="Ribosomal_bL9"/>
    <property type="match status" value="1"/>
</dbReference>
<keyword evidence="9" id="KW-0175">Coiled coil</keyword>
<dbReference type="GO" id="GO:1990904">
    <property type="term" value="C:ribonucleoprotein complex"/>
    <property type="evidence" value="ECO:0007669"/>
    <property type="project" value="UniProtKB-KW"/>
</dbReference>
<proteinExistence type="inferred from homology"/>
<dbReference type="Gene3D" id="3.40.5.10">
    <property type="entry name" value="Ribosomal protein L9, N-terminal domain"/>
    <property type="match status" value="1"/>
</dbReference>
<dbReference type="GO" id="GO:0003735">
    <property type="term" value="F:structural constituent of ribosome"/>
    <property type="evidence" value="ECO:0007669"/>
    <property type="project" value="InterPro"/>
</dbReference>
<keyword evidence="5 8" id="KW-0689">Ribosomal protein</keyword>
<dbReference type="Gene3D" id="3.10.430.100">
    <property type="entry name" value="Ribosomal protein L9, C-terminal domain"/>
    <property type="match status" value="1"/>
</dbReference>
<evidence type="ECO:0000256" key="1">
    <source>
        <dbReference type="ARBA" id="ARBA00003058"/>
    </source>
</evidence>
<evidence type="ECO:0000256" key="5">
    <source>
        <dbReference type="ARBA" id="ARBA00022980"/>
    </source>
</evidence>
<keyword evidence="3 8" id="KW-0699">rRNA-binding</keyword>
<dbReference type="GO" id="GO:0019843">
    <property type="term" value="F:rRNA binding"/>
    <property type="evidence" value="ECO:0007669"/>
    <property type="project" value="UniProtKB-UniRule"/>
</dbReference>
<dbReference type="InterPro" id="IPR036935">
    <property type="entry name" value="Ribosomal_bL9_N_sf"/>
</dbReference>